<sequence length="196" mass="20074">MSEPFIGEIKMFTGNFAPKGWAFCNGALLPISNNQVLFAIIGTNYGGDGRTTFGLPDLRGRSPVGANTRLIPDPGPGPNLQAIALGQKSGGESVSLLTSQLPVHTPEVTVTVEIPASTAVGNGTDSPSETAVLAPGSSAGRPVNLYTSDAADTSLKPFNATANIKSLGGGSPVDIRNPYQGVSFIIAVEGIFPPHS</sequence>
<dbReference type="SUPFAM" id="SSF88874">
    <property type="entry name" value="Receptor-binding domain of short tail fibre protein gp12"/>
    <property type="match status" value="1"/>
</dbReference>
<dbReference type="Proteomes" id="UP001477278">
    <property type="component" value="Unassembled WGS sequence"/>
</dbReference>
<gene>
    <name evidence="3" type="ORF">ABHN84_18160</name>
</gene>
<dbReference type="Pfam" id="PF07484">
    <property type="entry name" value="Collar"/>
    <property type="match status" value="1"/>
</dbReference>
<feature type="compositionally biased region" description="Polar residues" evidence="1">
    <location>
        <begin position="119"/>
        <end position="129"/>
    </location>
</feature>
<evidence type="ECO:0000313" key="4">
    <source>
        <dbReference type="Proteomes" id="UP001477278"/>
    </source>
</evidence>
<keyword evidence="4" id="KW-1185">Reference proteome</keyword>
<protein>
    <submittedName>
        <fullName evidence="3">Tail fiber protein</fullName>
    </submittedName>
</protein>
<reference evidence="3 4" key="1">
    <citation type="submission" date="2024-05" db="EMBL/GenBank/DDBJ databases">
        <title>Genome sequencing of Marine Estuary Bacteria, Shewanella vesiculosa and S. baltica, and Pseudomonas syringae.</title>
        <authorList>
            <person name="Gurung A."/>
            <person name="Maclea K.S."/>
        </authorList>
    </citation>
    <scope>NUCLEOTIDE SEQUENCE [LARGE SCALE GENOMIC DNA]</scope>
    <source>
        <strain evidence="3 4">1A</strain>
    </source>
</reference>
<comment type="caution">
    <text evidence="3">The sequence shown here is derived from an EMBL/GenBank/DDBJ whole genome shotgun (WGS) entry which is preliminary data.</text>
</comment>
<dbReference type="Gene3D" id="3.90.1340.10">
    <property type="entry name" value="Phage tail collar domain"/>
    <property type="match status" value="1"/>
</dbReference>
<dbReference type="EMBL" id="JBDPZN010000010">
    <property type="protein sequence ID" value="MEO3684200.1"/>
    <property type="molecule type" value="Genomic_DNA"/>
</dbReference>
<dbReference type="RefSeq" id="WP_347690808.1">
    <property type="nucleotide sequence ID" value="NZ_JBDPZN010000010.1"/>
</dbReference>
<feature type="domain" description="Phage tail collar" evidence="2">
    <location>
        <begin position="7"/>
        <end position="63"/>
    </location>
</feature>
<proteinExistence type="predicted"/>
<dbReference type="InterPro" id="IPR037053">
    <property type="entry name" value="Phage_tail_collar_dom_sf"/>
</dbReference>
<feature type="region of interest" description="Disordered" evidence="1">
    <location>
        <begin position="119"/>
        <end position="139"/>
    </location>
</feature>
<organism evidence="3 4">
    <name type="scientific">Shewanella vesiculosa</name>
    <dbReference type="NCBI Taxonomy" id="518738"/>
    <lineage>
        <taxon>Bacteria</taxon>
        <taxon>Pseudomonadati</taxon>
        <taxon>Pseudomonadota</taxon>
        <taxon>Gammaproteobacteria</taxon>
        <taxon>Alteromonadales</taxon>
        <taxon>Shewanellaceae</taxon>
        <taxon>Shewanella</taxon>
    </lineage>
</organism>
<evidence type="ECO:0000256" key="1">
    <source>
        <dbReference type="SAM" id="MobiDB-lite"/>
    </source>
</evidence>
<dbReference type="InterPro" id="IPR011083">
    <property type="entry name" value="Phage_tail_collar_dom"/>
</dbReference>
<evidence type="ECO:0000259" key="2">
    <source>
        <dbReference type="Pfam" id="PF07484"/>
    </source>
</evidence>
<name>A0ABV0FTQ0_9GAMM</name>
<accession>A0ABV0FTQ0</accession>
<evidence type="ECO:0000313" key="3">
    <source>
        <dbReference type="EMBL" id="MEO3684200.1"/>
    </source>
</evidence>